<reference evidence="4" key="1">
    <citation type="journal article" date="2019" name="Int. J. Syst. Evol. Microbiol.">
        <title>The Global Catalogue of Microorganisms (GCM) 10K type strain sequencing project: providing services to taxonomists for standard genome sequencing and annotation.</title>
        <authorList>
            <consortium name="The Broad Institute Genomics Platform"/>
            <consortium name="The Broad Institute Genome Sequencing Center for Infectious Disease"/>
            <person name="Wu L."/>
            <person name="Ma J."/>
        </authorList>
    </citation>
    <scope>NUCLEOTIDE SEQUENCE [LARGE SCALE GENOMIC DNA]</scope>
    <source>
        <strain evidence="4">NBRC 15640</strain>
    </source>
</reference>
<dbReference type="RefSeq" id="WP_126608580.1">
    <property type="nucleotide sequence ID" value="NZ_AP025145.1"/>
</dbReference>
<sequence>MYSTHRFKLILGMGTLLASSIAHAIPSNTVGTFGVNGRLSANYADYTGSNSRTYFKDIESTPDGNLLAAGYTSRADGIYDVLLVKQSQTGALDTSFDSDGKLILPLRDDARAISTAIQPDGKILVLAMSRNTGGFWQVELLRLSESGALDTSFGTNGKYIVQASKNLYPKDMAVTSTGDIIFIYHEYYQTSLGTDKYYTKMKKLTKAGAADTSFTTDFVNVVRFGASNTHSVEFEKISLDASDNIYLTGRYVGVNVSYNPLISMLIAKYNVSGQPENFGPTVANTSIQNVWALHNNLSSSAGSGVSTTNNILNASVILPGGDIVSVGCNANGHAIIQRQTSTGAFVPTFGVGGIRVLDVLPNNECYTEVAYSPSAGLIAIGDNSDEQIMWQFDKDSAATSFSNSGNIIDSSTNNSQQGKFSALGIMENGQIIVAGTTGIPYVTGSKVEGSLIMYQGIAIPPATATASSLSFTSQTNVAGATQVTSNAQTVSVTPSGTVNAFVSNGAVIRNGGGNPMTGILGVTDGDSLELTHTSSSVSDQDTTTSLIMKTGNGYHRNNKSWTTGDSIATFTSTTHFVDTTPDAFVLQPQGTQTPTQLSAIATSETITVAGVNGATPVSITNGEYSINGGAYTSVNSTVNNGDTVTVQHTASSSFSTATLSTLDIGGVTATFESTTLAADTTPNSFPIIIYYQGNAPLPNETITFNNVVTVTGINAPSPISVGAGGQYSINGGAYLGSSGTVENNDVISVRYDASAIYSGTKEVGLNVGGVNTRLSSTTAAKDTTPSPFSFARQSGVDLSTTITSTPFTVGGINAPSPVSITNGQYSINSGPYITTPSTVEAGDEVRVRHTSASTHNTSTLTTLTIGGVSSTFVSGTKAATTTADTTPDAFSFTGVTGVNFNTQVSSNTITVTGINAPAPISILDGEYSVNGGNFTSAVGTVNLNDNVVVRHTSGPRQLYTNASTLTIGGIVGRFSSVTRANVATTDTRPDAFVLGALTDVDLNTLVASASITISGINAPADISIVDGEYSINGGAFTSVDGTVSVNDEVVVRHTSASNVSSLQTSTLTIGGESSVFSTTTKAISNSTGTVSGASSSGASFGLGWLLFAFLIGLRRVKK</sequence>
<comment type="caution">
    <text evidence="3">The sequence shown here is derived from an EMBL/GenBank/DDBJ whole genome shotgun (WGS) entry which is preliminary data.</text>
</comment>
<dbReference type="InterPro" id="IPR013431">
    <property type="entry name" value="Delta_60_rpt"/>
</dbReference>
<feature type="chain" id="PRO_5043719540" description="GlyGly-CTERM sorting domain-containing protein" evidence="2">
    <location>
        <begin position="25"/>
        <end position="1118"/>
    </location>
</feature>
<evidence type="ECO:0000256" key="2">
    <source>
        <dbReference type="SAM" id="SignalP"/>
    </source>
</evidence>
<keyword evidence="4" id="KW-1185">Reference proteome</keyword>
<dbReference type="Proteomes" id="UP001156690">
    <property type="component" value="Unassembled WGS sequence"/>
</dbReference>
<keyword evidence="1" id="KW-1133">Transmembrane helix</keyword>
<dbReference type="Pfam" id="PF17164">
    <property type="entry name" value="DUF5122"/>
    <property type="match status" value="2"/>
</dbReference>
<keyword evidence="1" id="KW-0472">Membrane</keyword>
<dbReference type="SUPFAM" id="SSF50978">
    <property type="entry name" value="WD40 repeat-like"/>
    <property type="match status" value="1"/>
</dbReference>
<organism evidence="3 4">
    <name type="scientific">Vibrio penaeicida</name>
    <dbReference type="NCBI Taxonomy" id="104609"/>
    <lineage>
        <taxon>Bacteria</taxon>
        <taxon>Pseudomonadati</taxon>
        <taxon>Pseudomonadota</taxon>
        <taxon>Gammaproteobacteria</taxon>
        <taxon>Vibrionales</taxon>
        <taxon>Vibrionaceae</taxon>
        <taxon>Vibrio</taxon>
    </lineage>
</organism>
<keyword evidence="1" id="KW-0812">Transmembrane</keyword>
<dbReference type="EMBL" id="BSNX01000055">
    <property type="protein sequence ID" value="GLQ74380.1"/>
    <property type="molecule type" value="Genomic_DNA"/>
</dbReference>
<name>A0AAV5NUU9_9VIBR</name>
<dbReference type="InterPro" id="IPR036322">
    <property type="entry name" value="WD40_repeat_dom_sf"/>
</dbReference>
<protein>
    <recommendedName>
        <fullName evidence="5">GlyGly-CTERM sorting domain-containing protein</fullName>
    </recommendedName>
</protein>
<evidence type="ECO:0000313" key="4">
    <source>
        <dbReference type="Proteomes" id="UP001156690"/>
    </source>
</evidence>
<feature type="transmembrane region" description="Helical" evidence="1">
    <location>
        <begin position="1093"/>
        <end position="1113"/>
    </location>
</feature>
<dbReference type="AlphaFoldDB" id="A0AAV5NUU9"/>
<feature type="signal peptide" evidence="2">
    <location>
        <begin position="1"/>
        <end position="24"/>
    </location>
</feature>
<evidence type="ECO:0008006" key="5">
    <source>
        <dbReference type="Google" id="ProtNLM"/>
    </source>
</evidence>
<proteinExistence type="predicted"/>
<dbReference type="NCBIfam" id="TIGR02608">
    <property type="entry name" value="delta_60_rpt"/>
    <property type="match status" value="3"/>
</dbReference>
<keyword evidence="2" id="KW-0732">Signal</keyword>
<evidence type="ECO:0000313" key="3">
    <source>
        <dbReference type="EMBL" id="GLQ74380.1"/>
    </source>
</evidence>
<gene>
    <name evidence="3" type="ORF">GCM10007932_37410</name>
</gene>
<accession>A0AAV5NUU9</accession>
<evidence type="ECO:0000256" key="1">
    <source>
        <dbReference type="SAM" id="Phobius"/>
    </source>
</evidence>